<keyword evidence="2" id="KW-0812">Transmembrane</keyword>
<evidence type="ECO:0000313" key="3">
    <source>
        <dbReference type="EMBL" id="TGD17663.1"/>
    </source>
</evidence>
<name>A0A4Z0J5E1_9LACO</name>
<sequence length="504" mass="53785">MTAHAQELTHTYANGEALQMTSPGDYKLDDFTGNNDLSSTSAWVLKQPIRMFVNDTLSGLGVSNTKVIHSIHHPSDEKLQTTIDPWGQSYDKDTFTLTGNHLSEPYSVKIFYNFGSYELLQAQLPILVYPQPQINATGPFTIYQGGKFVGDDRTIIQDPWIDQSWTGNNWLNQTTFANDGGTITNDATQILGDQDQHTTAAPGSYQVTYHETTANNLTDSLALESSVQATEKWQVLATPTINAATTAKANTNTAVDLTQGVTVADANHSDAKLAFGQDDAVTKPKDSDMTVQVKVLDSHQNPVSLTNLSAQKFKAAGQYTIQYRYHYTDQFGTDYAPITAETKLTVSGSSASTDQPRVPSNTGSSSSSSTTANSDSTSSSSSSAAASNAPSEPSYHHGADADTIAPAKSSQTATSQANRTTKQSATPNLRTGAAADQVTTAPSQATHAATPSSASQQTAARQPHSQSTARIPQLNETSSLSILVGGLVLLLGTLLIRKLGKREK</sequence>
<keyword evidence="4" id="KW-1185">Reference proteome</keyword>
<feature type="compositionally biased region" description="Low complexity" evidence="1">
    <location>
        <begin position="439"/>
        <end position="463"/>
    </location>
</feature>
<feature type="transmembrane region" description="Helical" evidence="2">
    <location>
        <begin position="478"/>
        <end position="496"/>
    </location>
</feature>
<dbReference type="Proteomes" id="UP000297348">
    <property type="component" value="Unassembled WGS sequence"/>
</dbReference>
<evidence type="ECO:0008006" key="5">
    <source>
        <dbReference type="Google" id="ProtNLM"/>
    </source>
</evidence>
<accession>A0A4Z0J5E1</accession>
<comment type="caution">
    <text evidence="3">The sequence shown here is derived from an EMBL/GenBank/DDBJ whole genome shotgun (WGS) entry which is preliminary data.</text>
</comment>
<organism evidence="3 4">
    <name type="scientific">Levilactobacillus suantsaiihabitans</name>
    <dbReference type="NCBI Taxonomy" id="2487722"/>
    <lineage>
        <taxon>Bacteria</taxon>
        <taxon>Bacillati</taxon>
        <taxon>Bacillota</taxon>
        <taxon>Bacilli</taxon>
        <taxon>Lactobacillales</taxon>
        <taxon>Lactobacillaceae</taxon>
        <taxon>Levilactobacillus</taxon>
    </lineage>
</organism>
<protein>
    <recommendedName>
        <fullName evidence="5">LPXTG cell wall anchor domain-containing protein</fullName>
    </recommendedName>
</protein>
<keyword evidence="2" id="KW-1133">Transmembrane helix</keyword>
<reference evidence="3 4" key="1">
    <citation type="submission" date="2018-10" db="EMBL/GenBank/DDBJ databases">
        <title>Lactobacillus sp. R7 and Lactobacillus sp. R19 isolated from fermented mustard green product of Taiwan.</title>
        <authorList>
            <person name="Lin S.-T."/>
        </authorList>
    </citation>
    <scope>NUCLEOTIDE SEQUENCE [LARGE SCALE GENOMIC DNA]</scope>
    <source>
        <strain evidence="3 4">BCRC 81129</strain>
    </source>
</reference>
<proteinExistence type="predicted"/>
<feature type="compositionally biased region" description="Low complexity" evidence="1">
    <location>
        <begin position="359"/>
        <end position="393"/>
    </location>
</feature>
<dbReference type="AlphaFoldDB" id="A0A4Z0J5E1"/>
<evidence type="ECO:0000313" key="4">
    <source>
        <dbReference type="Proteomes" id="UP000297348"/>
    </source>
</evidence>
<evidence type="ECO:0000256" key="2">
    <source>
        <dbReference type="SAM" id="Phobius"/>
    </source>
</evidence>
<keyword evidence="2" id="KW-0472">Membrane</keyword>
<feature type="compositionally biased region" description="Polar residues" evidence="1">
    <location>
        <begin position="408"/>
        <end position="429"/>
    </location>
</feature>
<evidence type="ECO:0000256" key="1">
    <source>
        <dbReference type="SAM" id="MobiDB-lite"/>
    </source>
</evidence>
<gene>
    <name evidence="3" type="ORF">EGT51_11485</name>
</gene>
<dbReference type="EMBL" id="RKLX01000025">
    <property type="protein sequence ID" value="TGD17663.1"/>
    <property type="molecule type" value="Genomic_DNA"/>
</dbReference>
<feature type="region of interest" description="Disordered" evidence="1">
    <location>
        <begin position="347"/>
        <end position="470"/>
    </location>
</feature>